<comment type="catalytic activity">
    <reaction evidence="5 6">
        <text>queuosine 5'-phosphate + H2O = queuine + D-ribose 5-phosphate</text>
        <dbReference type="Rhea" id="RHEA:75387"/>
        <dbReference type="ChEBI" id="CHEBI:15377"/>
        <dbReference type="ChEBI" id="CHEBI:17433"/>
        <dbReference type="ChEBI" id="CHEBI:78346"/>
        <dbReference type="ChEBI" id="CHEBI:194371"/>
    </reaction>
    <physiologicalReaction direction="left-to-right" evidence="5 6">
        <dbReference type="Rhea" id="RHEA:75388"/>
    </physiologicalReaction>
</comment>
<gene>
    <name evidence="7" type="ORF">B4U79_13550</name>
</gene>
<comment type="caution">
    <text evidence="7">The sequence shown here is derived from an EMBL/GenBank/DDBJ whole genome shotgun (WGS) entry which is preliminary data.</text>
</comment>
<dbReference type="EMBL" id="NCKU01009128">
    <property type="protein sequence ID" value="RWS01481.1"/>
    <property type="molecule type" value="Genomic_DNA"/>
</dbReference>
<dbReference type="Proteomes" id="UP000285301">
    <property type="component" value="Unassembled WGS sequence"/>
</dbReference>
<dbReference type="InterPro" id="IPR019438">
    <property type="entry name" value="Q_salvage"/>
</dbReference>
<organism evidence="7 8">
    <name type="scientific">Dinothrombium tinctorium</name>
    <dbReference type="NCBI Taxonomy" id="1965070"/>
    <lineage>
        <taxon>Eukaryota</taxon>
        <taxon>Metazoa</taxon>
        <taxon>Ecdysozoa</taxon>
        <taxon>Arthropoda</taxon>
        <taxon>Chelicerata</taxon>
        <taxon>Arachnida</taxon>
        <taxon>Acari</taxon>
        <taxon>Acariformes</taxon>
        <taxon>Trombidiformes</taxon>
        <taxon>Prostigmata</taxon>
        <taxon>Anystina</taxon>
        <taxon>Parasitengona</taxon>
        <taxon>Trombidioidea</taxon>
        <taxon>Trombidiidae</taxon>
        <taxon>Dinothrombium</taxon>
    </lineage>
</organism>
<evidence type="ECO:0000313" key="8">
    <source>
        <dbReference type="Proteomes" id="UP000285301"/>
    </source>
</evidence>
<evidence type="ECO:0000256" key="4">
    <source>
        <dbReference type="ARBA" id="ARBA00035393"/>
    </source>
</evidence>
<evidence type="ECO:0000313" key="7">
    <source>
        <dbReference type="EMBL" id="RWS01481.1"/>
    </source>
</evidence>
<dbReference type="STRING" id="1965070.A0A3S3NF90"/>
<comment type="function">
    <text evidence="6">Catalyzes the hydrolysis of queuosine 5'-phosphate, releasing the nucleobase queuine (q). Is required for salvage of queuine from exogenous queuosine (Q) that is imported and then converted to queuosine 5'-phosphate intracellularly.</text>
</comment>
<dbReference type="GO" id="GO:0016787">
    <property type="term" value="F:hydrolase activity"/>
    <property type="evidence" value="ECO:0007669"/>
    <property type="project" value="UniProtKB-KW"/>
</dbReference>
<comment type="similarity">
    <text evidence="2 6">Belongs to the QNG1 protein family.</text>
</comment>
<dbReference type="AlphaFoldDB" id="A0A3S3NF90"/>
<reference evidence="7 8" key="1">
    <citation type="journal article" date="2018" name="Gigascience">
        <title>Genomes of trombidid mites reveal novel predicted allergens and laterally-transferred genes associated with secondary metabolism.</title>
        <authorList>
            <person name="Dong X."/>
            <person name="Chaisiri K."/>
            <person name="Xia D."/>
            <person name="Armstrong S.D."/>
            <person name="Fang Y."/>
            <person name="Donnelly M.J."/>
            <person name="Kadowaki T."/>
            <person name="McGarry J.W."/>
            <person name="Darby A.C."/>
            <person name="Makepeace B.L."/>
        </authorList>
    </citation>
    <scope>NUCLEOTIDE SEQUENCE [LARGE SCALE GENOMIC DNA]</scope>
    <source>
        <strain evidence="7">UoL-WK</strain>
    </source>
</reference>
<keyword evidence="1 6" id="KW-0378">Hydrolase</keyword>
<dbReference type="Pfam" id="PF10343">
    <property type="entry name" value="Q_salvage"/>
    <property type="match status" value="1"/>
</dbReference>
<proteinExistence type="inferred from homology"/>
<dbReference type="PANTHER" id="PTHR21314:SF0">
    <property type="entry name" value="QUEUOSINE 5'-PHOSPHATE N-GLYCOSYLASE_HYDROLASE"/>
    <property type="match status" value="1"/>
</dbReference>
<evidence type="ECO:0000256" key="5">
    <source>
        <dbReference type="ARBA" id="ARBA00048204"/>
    </source>
</evidence>
<keyword evidence="8" id="KW-1185">Reference proteome</keyword>
<evidence type="ECO:0000256" key="6">
    <source>
        <dbReference type="RuleBase" id="RU365002"/>
    </source>
</evidence>
<evidence type="ECO:0000256" key="2">
    <source>
        <dbReference type="ARBA" id="ARBA00035119"/>
    </source>
</evidence>
<dbReference type="PANTHER" id="PTHR21314">
    <property type="entry name" value="QUEUOSINE 5'-PHOSPHATE N-GLYCOSYLASE_HYDROLASE-RELATED"/>
    <property type="match status" value="1"/>
</dbReference>
<dbReference type="GO" id="GO:0006400">
    <property type="term" value="P:tRNA modification"/>
    <property type="evidence" value="ECO:0007669"/>
    <property type="project" value="TreeGrafter"/>
</dbReference>
<protein>
    <recommendedName>
        <fullName evidence="3 6">Queuosine 5'-phosphate N-glycosylase/hydrolase</fullName>
        <ecNumber evidence="6">3.2.2.-</ecNumber>
    </recommendedName>
    <alternativeName>
        <fullName evidence="4 6">Queuosine-nucleotide N-glycosylase/hydrolase</fullName>
    </alternativeName>
</protein>
<feature type="non-terminal residue" evidence="7">
    <location>
        <position position="1"/>
    </location>
</feature>
<sequence length="303" mass="35316">LLKAIGRKEYSLSSWKQHLLNPKEANKFAIDWIFVVDCLNFSFWSDDKFQLTYKGNTFTGYWSLCAAINRAIDENIPIVDPSYFSTLNIDQLKYILRGDNENREMPLLEERLKILHEAGSVLMNKFNGSFMNCIALAENKCENLLTLIVDNFSSFRDEALFLSRKVSFYKRAQILIADIWACFEGKGIGYFEDIDTLTMFADYRVPQVLAYFGVLEYSAALMKRLQRNEMMISGESDEVEIRGASILAINLICSEIKRIYKECGESNAFINDIIADFYLWDYRREFSEEIDKIPFHKVRSIYY</sequence>
<name>A0A3S3NF90_9ACAR</name>
<evidence type="ECO:0000256" key="1">
    <source>
        <dbReference type="ARBA" id="ARBA00022801"/>
    </source>
</evidence>
<accession>A0A3S3NF90</accession>
<evidence type="ECO:0000256" key="3">
    <source>
        <dbReference type="ARBA" id="ARBA00035306"/>
    </source>
</evidence>
<dbReference type="OrthoDB" id="416777at2759"/>
<dbReference type="EC" id="3.2.2.-" evidence="6"/>